<dbReference type="SUPFAM" id="SSF57850">
    <property type="entry name" value="RING/U-box"/>
    <property type="match status" value="1"/>
</dbReference>
<organism evidence="8 9">
    <name type="scientific">Sarcophilus harrisii</name>
    <name type="common">Tasmanian devil</name>
    <name type="synonym">Sarcophilus laniarius</name>
    <dbReference type="NCBI Taxonomy" id="9305"/>
    <lineage>
        <taxon>Eukaryota</taxon>
        <taxon>Metazoa</taxon>
        <taxon>Chordata</taxon>
        <taxon>Craniata</taxon>
        <taxon>Vertebrata</taxon>
        <taxon>Euteleostomi</taxon>
        <taxon>Mammalia</taxon>
        <taxon>Metatheria</taxon>
        <taxon>Dasyuromorphia</taxon>
        <taxon>Dasyuridae</taxon>
        <taxon>Sarcophilus</taxon>
    </lineage>
</organism>
<evidence type="ECO:0008006" key="10">
    <source>
        <dbReference type="Google" id="ProtNLM"/>
    </source>
</evidence>
<dbReference type="Ensembl" id="ENSSHAT00000036205.1">
    <property type="protein sequence ID" value="ENSSHAP00000035739.1"/>
    <property type="gene ID" value="ENSSHAG00000027403.1"/>
</dbReference>
<keyword evidence="2 4" id="KW-0863">Zinc-finger</keyword>
<dbReference type="GeneID" id="116422213"/>
<dbReference type="GeneTree" id="ENSGT00390000016292"/>
<dbReference type="Pfam" id="PF13920">
    <property type="entry name" value="zf-C3HC4_3"/>
    <property type="match status" value="1"/>
</dbReference>
<dbReference type="FunFam" id="3.30.40.10:FF:000045">
    <property type="entry name" value="RING finger protein 113A"/>
    <property type="match status" value="1"/>
</dbReference>
<evidence type="ECO:0000313" key="8">
    <source>
        <dbReference type="Ensembl" id="ENSSHAP00000035739.1"/>
    </source>
</evidence>
<dbReference type="Gene3D" id="3.30.40.10">
    <property type="entry name" value="Zinc/RING finger domain, C3HC4 (zinc finger)"/>
    <property type="match status" value="1"/>
</dbReference>
<proteinExistence type="predicted"/>
<reference evidence="8 9" key="1">
    <citation type="journal article" date="2011" name="Proc. Natl. Acad. Sci. U.S.A.">
        <title>Genetic diversity and population structure of the endangered marsupial Sarcophilus harrisii (Tasmanian devil).</title>
        <authorList>
            <person name="Miller W."/>
            <person name="Hayes V.M."/>
            <person name="Ratan A."/>
            <person name="Petersen D.C."/>
            <person name="Wittekindt N.E."/>
            <person name="Miller J."/>
            <person name="Walenz B."/>
            <person name="Knight J."/>
            <person name="Qi J."/>
            <person name="Zhao F."/>
            <person name="Wang Q."/>
            <person name="Bedoya-Reina O.C."/>
            <person name="Katiyar N."/>
            <person name="Tomsho L.P."/>
            <person name="Kasson L.M."/>
            <person name="Hardie R.A."/>
            <person name="Woodbridge P."/>
            <person name="Tindall E.A."/>
            <person name="Bertelsen M.F."/>
            <person name="Dixon D."/>
            <person name="Pyecroft S."/>
            <person name="Helgen K.M."/>
            <person name="Lesk A.M."/>
            <person name="Pringle T.H."/>
            <person name="Patterson N."/>
            <person name="Zhang Y."/>
            <person name="Kreiss A."/>
            <person name="Woods G.M."/>
            <person name="Jones M.E."/>
            <person name="Schuster S.C."/>
        </authorList>
    </citation>
    <scope>NUCLEOTIDE SEQUENCE [LARGE SCALE GENOMIC DNA]</scope>
</reference>
<dbReference type="CDD" id="cd16539">
    <property type="entry name" value="RING-HC_RNF113A_B"/>
    <property type="match status" value="1"/>
</dbReference>
<dbReference type="RefSeq" id="XP_031813671.1">
    <property type="nucleotide sequence ID" value="XM_031957811.1"/>
</dbReference>
<evidence type="ECO:0000259" key="6">
    <source>
        <dbReference type="PROSITE" id="PS50089"/>
    </source>
</evidence>
<dbReference type="GO" id="GO:0005684">
    <property type="term" value="C:U2-type spliceosomal complex"/>
    <property type="evidence" value="ECO:0007669"/>
    <property type="project" value="TreeGrafter"/>
</dbReference>
<evidence type="ECO:0000256" key="5">
    <source>
        <dbReference type="SAM" id="MobiDB-lite"/>
    </source>
</evidence>
<dbReference type="PANTHER" id="PTHR12930">
    <property type="entry name" value="ZINC FINGER PROTEIN 183"/>
    <property type="match status" value="1"/>
</dbReference>
<protein>
    <recommendedName>
        <fullName evidence="10">Ring finger protein 113B</fullName>
    </recommendedName>
</protein>
<dbReference type="SMART" id="SM00356">
    <property type="entry name" value="ZnF_C3H1"/>
    <property type="match status" value="1"/>
</dbReference>
<feature type="region of interest" description="Disordered" evidence="5">
    <location>
        <begin position="1"/>
        <end position="93"/>
    </location>
</feature>
<sequence length="298" mass="32309">MAEEAPSPSSSSAPSGPRCPFLFRRSGRPRASAGRRRRRGAGEGRPDGGGSGDGSGSSSDEGPAVVRPDRKRAVANPMIQKSRGASGGRDGDEDRALGLAVLYPSSRSAKPAGPEDMGATAGSELDAAREPGAKACGRQGPMRAPGHLRATVRWDYQPDVCKDYKETGFCGFGDSCKFLHDRSDYKHGWQLEREARPDHAEAEAEAYELAADEDAEHGRLPFRCFICRQPFRSPVVTQCQHYFCQACALRHFRTSPRCYVCERHTHGVFNPARGLVAQLRRRQRDAPDGSPDGTGPTP</sequence>
<dbReference type="SUPFAM" id="SSF90229">
    <property type="entry name" value="CCCH zinc finger"/>
    <property type="match status" value="1"/>
</dbReference>
<dbReference type="InterPro" id="IPR017907">
    <property type="entry name" value="Znf_RING_CS"/>
</dbReference>
<dbReference type="PROSITE" id="PS50103">
    <property type="entry name" value="ZF_C3H1"/>
    <property type="match status" value="1"/>
</dbReference>
<evidence type="ECO:0000256" key="2">
    <source>
        <dbReference type="ARBA" id="ARBA00022771"/>
    </source>
</evidence>
<keyword evidence="1 4" id="KW-0479">Metal-binding</keyword>
<dbReference type="PROSITE" id="PS00518">
    <property type="entry name" value="ZF_RING_1"/>
    <property type="match status" value="1"/>
</dbReference>
<keyword evidence="9" id="KW-1185">Reference proteome</keyword>
<dbReference type="InterPro" id="IPR001841">
    <property type="entry name" value="Znf_RING"/>
</dbReference>
<dbReference type="GO" id="GO:0008270">
    <property type="term" value="F:zinc ion binding"/>
    <property type="evidence" value="ECO:0007669"/>
    <property type="project" value="UniProtKB-KW"/>
</dbReference>
<reference evidence="8" key="3">
    <citation type="submission" date="2025-09" db="UniProtKB">
        <authorList>
            <consortium name="Ensembl"/>
        </authorList>
    </citation>
    <scope>IDENTIFICATION</scope>
</reference>
<feature type="domain" description="RING-type" evidence="6">
    <location>
        <begin position="224"/>
        <end position="262"/>
    </location>
</feature>
<feature type="compositionally biased region" description="Basic residues" evidence="5">
    <location>
        <begin position="25"/>
        <end position="39"/>
    </location>
</feature>
<feature type="domain" description="C3H1-type" evidence="7">
    <location>
        <begin position="155"/>
        <end position="183"/>
    </location>
</feature>
<dbReference type="KEGG" id="shr:116422213"/>
<dbReference type="InterPro" id="IPR000571">
    <property type="entry name" value="Znf_CCCH"/>
</dbReference>
<dbReference type="Proteomes" id="UP000007648">
    <property type="component" value="Unassembled WGS sequence"/>
</dbReference>
<dbReference type="InterPro" id="IPR036855">
    <property type="entry name" value="Znf_CCCH_sf"/>
</dbReference>
<dbReference type="SMART" id="SM00184">
    <property type="entry name" value="RING"/>
    <property type="match status" value="1"/>
</dbReference>
<keyword evidence="3 4" id="KW-0862">Zinc</keyword>
<dbReference type="PROSITE" id="PS50089">
    <property type="entry name" value="ZF_RING_2"/>
    <property type="match status" value="1"/>
</dbReference>
<dbReference type="InParanoid" id="A0A7N4PEA1"/>
<accession>A0A7N4PEA1</accession>
<dbReference type="AlphaFoldDB" id="A0A7N4PEA1"/>
<dbReference type="InterPro" id="IPR013083">
    <property type="entry name" value="Znf_RING/FYVE/PHD"/>
</dbReference>
<name>A0A7N4PEA1_SARHA</name>
<evidence type="ECO:0000256" key="4">
    <source>
        <dbReference type="PROSITE-ProRule" id="PRU00723"/>
    </source>
</evidence>
<dbReference type="PANTHER" id="PTHR12930:SF0">
    <property type="entry name" value="RING FINGER PROTEIN 113B"/>
    <property type="match status" value="1"/>
</dbReference>
<dbReference type="GO" id="GO:0034247">
    <property type="term" value="P:snoRNA splicing"/>
    <property type="evidence" value="ECO:0007669"/>
    <property type="project" value="TreeGrafter"/>
</dbReference>
<evidence type="ECO:0000256" key="3">
    <source>
        <dbReference type="ARBA" id="ARBA00022833"/>
    </source>
</evidence>
<reference evidence="8" key="2">
    <citation type="submission" date="2025-08" db="UniProtKB">
        <authorList>
            <consortium name="Ensembl"/>
        </authorList>
    </citation>
    <scope>IDENTIFICATION</scope>
</reference>
<evidence type="ECO:0000259" key="7">
    <source>
        <dbReference type="PROSITE" id="PS50103"/>
    </source>
</evidence>
<feature type="zinc finger region" description="C3H1-type" evidence="4">
    <location>
        <begin position="155"/>
        <end position="183"/>
    </location>
</feature>
<gene>
    <name evidence="8" type="primary">LOC116422213</name>
</gene>
<evidence type="ECO:0000256" key="1">
    <source>
        <dbReference type="ARBA" id="ARBA00022723"/>
    </source>
</evidence>
<dbReference type="Pfam" id="PF00642">
    <property type="entry name" value="zf-CCCH"/>
    <property type="match status" value="1"/>
</dbReference>
<evidence type="ECO:0000313" key="9">
    <source>
        <dbReference type="Proteomes" id="UP000007648"/>
    </source>
</evidence>
<dbReference type="InterPro" id="IPR039971">
    <property type="entry name" value="CWC24-like"/>
</dbReference>
<feature type="compositionally biased region" description="Low complexity" evidence="5">
    <location>
        <begin position="1"/>
        <end position="15"/>
    </location>
</feature>
<dbReference type="OrthoDB" id="25761at2759"/>